<feature type="domain" description="Alpha-D-phosphohexomutase alpha/beta/alpha" evidence="10">
    <location>
        <begin position="188"/>
        <end position="287"/>
    </location>
</feature>
<evidence type="ECO:0000256" key="1">
    <source>
        <dbReference type="ARBA" id="ARBA00001946"/>
    </source>
</evidence>
<dbReference type="GO" id="GO:0016868">
    <property type="term" value="F:intramolecular phosphotransferase activity"/>
    <property type="evidence" value="ECO:0007669"/>
    <property type="project" value="InterPro"/>
</dbReference>
<dbReference type="PANTHER" id="PTHR43771:SF1">
    <property type="entry name" value="PHOSPHOMANNOMUTASE"/>
    <property type="match status" value="1"/>
</dbReference>
<feature type="domain" description="Alpha-D-phosphohexomutase C-terminal" evidence="8">
    <location>
        <begin position="416"/>
        <end position="476"/>
    </location>
</feature>
<dbReference type="AlphaFoldDB" id="A0A1J4V671"/>
<dbReference type="Gene3D" id="3.40.120.10">
    <property type="entry name" value="Alpha-D-Glucose-1,6-Bisphosphate, subunit A, domain 3"/>
    <property type="match status" value="3"/>
</dbReference>
<dbReference type="PROSITE" id="PS00710">
    <property type="entry name" value="PGM_PMM"/>
    <property type="match status" value="1"/>
</dbReference>
<evidence type="ECO:0000256" key="7">
    <source>
        <dbReference type="RuleBase" id="RU004326"/>
    </source>
</evidence>
<dbReference type="Pfam" id="PF00408">
    <property type="entry name" value="PGM_PMM_IV"/>
    <property type="match status" value="1"/>
</dbReference>
<evidence type="ECO:0000259" key="8">
    <source>
        <dbReference type="Pfam" id="PF00408"/>
    </source>
</evidence>
<evidence type="ECO:0008006" key="14">
    <source>
        <dbReference type="Google" id="ProtNLM"/>
    </source>
</evidence>
<sequence length="484" mass="54510">MPLKPELNVSGYRGIWGESLNDEIVSKYTKAFVYFTKEESKKENPTILIGRDGRESGPKIREIIIRELKNLDINFVDGDIMPTPTVLFSVRKHKYDGAIIITASHNPIEYNGLKFVNNKAFFTIKEEVEKIKKYAEENAGGNFSNAVLETLGREGGDEQRKFSAKNFSGDKNSMLKFPPTYVPNFTKEHADQILANVNVKAIRARKFKIAVDMINASACVMDPYLFKKLGVELIPLNNIPNGKFRHRPEPLKENLSDIENLVKESKADLGFVHDPDADRLVIVNENGEIISEEYSVVFGVENILSKNHGKPIVINLSTSQMSADIAKKYGSECFRSKIGEGYVVEKIISRNAIIGGEGNGGVIYPTINTVRDSFTGLSLILELLAERKQTVNECIATLPKYFIKKDKWPIIGKDLNDIYKKLKTHFNNAKIDEQDGLRLDLANNSWLHLRPSNTEPIIRLFGEAKDKDTIEALFNEAKLTLNDK</sequence>
<dbReference type="InterPro" id="IPR016055">
    <property type="entry name" value="A-D-PHexomutase_a/b/a-I/II/III"/>
</dbReference>
<evidence type="ECO:0000256" key="4">
    <source>
        <dbReference type="ARBA" id="ARBA00022723"/>
    </source>
</evidence>
<dbReference type="SUPFAM" id="SSF53738">
    <property type="entry name" value="Phosphoglucomutase, first 3 domains"/>
    <property type="match status" value="3"/>
</dbReference>
<comment type="cofactor">
    <cofactor evidence="1">
        <name>Mg(2+)</name>
        <dbReference type="ChEBI" id="CHEBI:18420"/>
    </cofactor>
</comment>
<accession>A0A1J4V671</accession>
<keyword evidence="5 7" id="KW-0460">Magnesium</keyword>
<dbReference type="GO" id="GO:0005975">
    <property type="term" value="P:carbohydrate metabolic process"/>
    <property type="evidence" value="ECO:0007669"/>
    <property type="project" value="InterPro"/>
</dbReference>
<dbReference type="Pfam" id="PF02879">
    <property type="entry name" value="PGM_PMM_II"/>
    <property type="match status" value="1"/>
</dbReference>
<comment type="similarity">
    <text evidence="2 7">Belongs to the phosphohexose mutase family.</text>
</comment>
<proteinExistence type="inferred from homology"/>
<keyword evidence="3" id="KW-0597">Phosphoprotein</keyword>
<dbReference type="Gene3D" id="3.30.310.50">
    <property type="entry name" value="Alpha-D-phosphohexomutase, C-terminal domain"/>
    <property type="match status" value="1"/>
</dbReference>
<protein>
    <recommendedName>
        <fullName evidence="14">Phosphoglucosamine mutase</fullName>
    </recommendedName>
</protein>
<evidence type="ECO:0000256" key="3">
    <source>
        <dbReference type="ARBA" id="ARBA00022553"/>
    </source>
</evidence>
<dbReference type="InterPro" id="IPR005846">
    <property type="entry name" value="A-D-PHexomutase_a/b/a-III"/>
</dbReference>
<dbReference type="InterPro" id="IPR005843">
    <property type="entry name" value="A-D-PHexomutase_C"/>
</dbReference>
<dbReference type="InterPro" id="IPR005845">
    <property type="entry name" value="A-D-PHexomutase_a/b/a-II"/>
</dbReference>
<evidence type="ECO:0000256" key="6">
    <source>
        <dbReference type="ARBA" id="ARBA00023235"/>
    </source>
</evidence>
<comment type="caution">
    <text evidence="12">The sequence shown here is derived from an EMBL/GenBank/DDBJ whole genome shotgun (WGS) entry which is preliminary data.</text>
</comment>
<dbReference type="InterPro" id="IPR005841">
    <property type="entry name" value="Alpha-D-phosphohexomutase_SF"/>
</dbReference>
<dbReference type="EMBL" id="MNVM01000003">
    <property type="protein sequence ID" value="OIO30078.1"/>
    <property type="molecule type" value="Genomic_DNA"/>
</dbReference>
<keyword evidence="6" id="KW-0413">Isomerase</keyword>
<dbReference type="SUPFAM" id="SSF55957">
    <property type="entry name" value="Phosphoglucomutase, C-terminal domain"/>
    <property type="match status" value="1"/>
</dbReference>
<name>A0A1J4V671_9BACT</name>
<evidence type="ECO:0000259" key="11">
    <source>
        <dbReference type="Pfam" id="PF02880"/>
    </source>
</evidence>
<dbReference type="InterPro" id="IPR016066">
    <property type="entry name" value="A-D-PHexomutase_CS"/>
</dbReference>
<dbReference type="PANTHER" id="PTHR43771">
    <property type="entry name" value="PHOSPHOMANNOMUTASE"/>
    <property type="match status" value="1"/>
</dbReference>
<evidence type="ECO:0000313" key="12">
    <source>
        <dbReference type="EMBL" id="OIO30078.1"/>
    </source>
</evidence>
<evidence type="ECO:0000256" key="5">
    <source>
        <dbReference type="ARBA" id="ARBA00022842"/>
    </source>
</evidence>
<gene>
    <name evidence="12" type="ORF">AUJ22_00220</name>
</gene>
<keyword evidence="4 7" id="KW-0479">Metal-binding</keyword>
<dbReference type="Pfam" id="PF02878">
    <property type="entry name" value="PGM_PMM_I"/>
    <property type="match status" value="1"/>
</dbReference>
<dbReference type="PRINTS" id="PR00509">
    <property type="entry name" value="PGMPMM"/>
</dbReference>
<evidence type="ECO:0000259" key="10">
    <source>
        <dbReference type="Pfam" id="PF02879"/>
    </source>
</evidence>
<dbReference type="InterPro" id="IPR005844">
    <property type="entry name" value="A-D-PHexomutase_a/b/a-I"/>
</dbReference>
<evidence type="ECO:0000259" key="9">
    <source>
        <dbReference type="Pfam" id="PF02878"/>
    </source>
</evidence>
<evidence type="ECO:0000256" key="2">
    <source>
        <dbReference type="ARBA" id="ARBA00010231"/>
    </source>
</evidence>
<feature type="domain" description="Alpha-D-phosphohexomutase alpha/beta/alpha" evidence="9">
    <location>
        <begin position="8"/>
        <end position="138"/>
    </location>
</feature>
<dbReference type="Pfam" id="PF02880">
    <property type="entry name" value="PGM_PMM_III"/>
    <property type="match status" value="1"/>
</dbReference>
<dbReference type="STRING" id="1805280.AUJ22_00220"/>
<dbReference type="InterPro" id="IPR036900">
    <property type="entry name" value="A-D-PHexomutase_C_sf"/>
</dbReference>
<dbReference type="GO" id="GO:0000287">
    <property type="term" value="F:magnesium ion binding"/>
    <property type="evidence" value="ECO:0007669"/>
    <property type="project" value="InterPro"/>
</dbReference>
<dbReference type="Proteomes" id="UP000185769">
    <property type="component" value="Unassembled WGS sequence"/>
</dbReference>
<feature type="domain" description="Alpha-D-phosphohexomutase alpha/beta/alpha" evidence="11">
    <location>
        <begin position="305"/>
        <end position="400"/>
    </location>
</feature>
<organism evidence="12 13">
    <name type="scientific">Candidatus Nomurabacteria bacterium CG1_02_31_12</name>
    <dbReference type="NCBI Taxonomy" id="1805280"/>
    <lineage>
        <taxon>Bacteria</taxon>
        <taxon>Candidatus Nomuraibacteriota</taxon>
    </lineage>
</organism>
<evidence type="ECO:0000313" key="13">
    <source>
        <dbReference type="Proteomes" id="UP000185769"/>
    </source>
</evidence>
<reference evidence="12 13" key="1">
    <citation type="journal article" date="2016" name="Environ. Microbiol.">
        <title>Genomic resolution of a cold subsurface aquifer community provides metabolic insights for novel microbes adapted to high CO concentrations.</title>
        <authorList>
            <person name="Probst A.J."/>
            <person name="Castelle C.J."/>
            <person name="Singh A."/>
            <person name="Brown C.T."/>
            <person name="Anantharaman K."/>
            <person name="Sharon I."/>
            <person name="Hug L.A."/>
            <person name="Burstein D."/>
            <person name="Emerson J.B."/>
            <person name="Thomas B.C."/>
            <person name="Banfield J.F."/>
        </authorList>
    </citation>
    <scope>NUCLEOTIDE SEQUENCE [LARGE SCALE GENOMIC DNA]</scope>
    <source>
        <strain evidence="12">CG1_02_31_12</strain>
    </source>
</reference>